<evidence type="ECO:0000313" key="2">
    <source>
        <dbReference type="EMBL" id="MCX2745905.1"/>
    </source>
</evidence>
<dbReference type="PANTHER" id="PTHR10188">
    <property type="entry name" value="L-ASPARAGINASE"/>
    <property type="match status" value="1"/>
</dbReference>
<name>A0ABT3RWB0_9BACT</name>
<gene>
    <name evidence="2" type="ORF">OO013_18640</name>
</gene>
<protein>
    <submittedName>
        <fullName evidence="2">Isoaspartyl peptidase/L-asparaginase</fullName>
    </submittedName>
</protein>
<keyword evidence="3" id="KW-1185">Reference proteome</keyword>
<dbReference type="Gene3D" id="3.60.20.30">
    <property type="entry name" value="(Glycosyl)asparaginase"/>
    <property type="match status" value="1"/>
</dbReference>
<organism evidence="2 3">
    <name type="scientific">Mangrovivirga halotolerans</name>
    <dbReference type="NCBI Taxonomy" id="2993936"/>
    <lineage>
        <taxon>Bacteria</taxon>
        <taxon>Pseudomonadati</taxon>
        <taxon>Bacteroidota</taxon>
        <taxon>Cytophagia</taxon>
        <taxon>Cytophagales</taxon>
        <taxon>Mangrovivirgaceae</taxon>
        <taxon>Mangrovivirga</taxon>
    </lineage>
</organism>
<sequence length="366" mass="39747">MKRYFTFLLSVLFIISCNNTTESAKEVTSDTTSISLQPLEIEKDTLPGPITIIIHGGAGFVDPNYLKDDIRKNYNEKLREALNTGYSVLMNDGTSEEAVIAAIQILEQSPLFNAGIGAVLNAEGKPELDASIMRGRDLNAGAVAGVSRIKSPIAAAYAVMEMSEHVMMAGAGAETFIQNQGLEMVDPGYFITERRKKSLENARKKEMGDMKDKLSLTYSDFLNRKFGTVGAVALDKYGNISAGTSTGGMTNKKYGRIGDSPIIGAGTYADNSTCGVSATGHGEYFIRNVVAYDIAARMKYLGQPLADAAEEVVMENLVEMNGSGGIIALDRKGNIAMPFNSKSMFRGYINKKDEPHVYIYKNEETE</sequence>
<proteinExistence type="predicted"/>
<dbReference type="Proteomes" id="UP001209885">
    <property type="component" value="Unassembled WGS sequence"/>
</dbReference>
<accession>A0ABT3RWB0</accession>
<dbReference type="RefSeq" id="WP_266058514.1">
    <property type="nucleotide sequence ID" value="NZ_JAPFQN010000012.1"/>
</dbReference>
<feature type="chain" id="PRO_5047255114" evidence="1">
    <location>
        <begin position="25"/>
        <end position="366"/>
    </location>
</feature>
<reference evidence="2 3" key="1">
    <citation type="submission" date="2022-11" db="EMBL/GenBank/DDBJ databases">
        <title>The characterization of three novel Bacteroidetes species and genomic analysis of their roles in tidal elemental geochemical cycles.</title>
        <authorList>
            <person name="Ma K."/>
        </authorList>
    </citation>
    <scope>NUCLEOTIDE SEQUENCE [LARGE SCALE GENOMIC DNA]</scope>
    <source>
        <strain evidence="2 3">M17</strain>
    </source>
</reference>
<dbReference type="SUPFAM" id="SSF56235">
    <property type="entry name" value="N-terminal nucleophile aminohydrolases (Ntn hydrolases)"/>
    <property type="match status" value="1"/>
</dbReference>
<dbReference type="CDD" id="cd04701">
    <property type="entry name" value="Asparaginase_2"/>
    <property type="match status" value="1"/>
</dbReference>
<dbReference type="PANTHER" id="PTHR10188:SF6">
    <property type="entry name" value="N(4)-(BETA-N-ACETYLGLUCOSAMINYL)-L-ASPARAGINASE"/>
    <property type="match status" value="1"/>
</dbReference>
<dbReference type="EMBL" id="JAPFQN010000012">
    <property type="protein sequence ID" value="MCX2745905.1"/>
    <property type="molecule type" value="Genomic_DNA"/>
</dbReference>
<evidence type="ECO:0000313" key="3">
    <source>
        <dbReference type="Proteomes" id="UP001209885"/>
    </source>
</evidence>
<evidence type="ECO:0000256" key="1">
    <source>
        <dbReference type="SAM" id="SignalP"/>
    </source>
</evidence>
<feature type="signal peptide" evidence="1">
    <location>
        <begin position="1"/>
        <end position="24"/>
    </location>
</feature>
<dbReference type="Pfam" id="PF01112">
    <property type="entry name" value="Asparaginase_2"/>
    <property type="match status" value="1"/>
</dbReference>
<comment type="caution">
    <text evidence="2">The sequence shown here is derived from an EMBL/GenBank/DDBJ whole genome shotgun (WGS) entry which is preliminary data.</text>
</comment>
<dbReference type="InterPro" id="IPR000246">
    <property type="entry name" value="Peptidase_T2"/>
</dbReference>
<dbReference type="PROSITE" id="PS51257">
    <property type="entry name" value="PROKAR_LIPOPROTEIN"/>
    <property type="match status" value="1"/>
</dbReference>
<dbReference type="InterPro" id="IPR029055">
    <property type="entry name" value="Ntn_hydrolases_N"/>
</dbReference>
<keyword evidence="1" id="KW-0732">Signal</keyword>